<accession>A0A7R8YP43</accession>
<keyword evidence="7" id="KW-0256">Endoplasmic reticulum</keyword>
<comment type="subcellular location">
    <subcellularLocation>
        <location evidence="3">Endoplasmic reticulum membrane</location>
        <topology evidence="3">Peripheral membrane protein</topology>
    </subcellularLocation>
    <subcellularLocation>
        <location evidence="2">Microsome membrane</location>
        <topology evidence="2">Peripheral membrane protein</topology>
    </subcellularLocation>
</comment>
<dbReference type="InterPro" id="IPR002401">
    <property type="entry name" value="Cyt_P450_E_grp-I"/>
</dbReference>
<dbReference type="GO" id="GO:0004497">
    <property type="term" value="F:monooxygenase activity"/>
    <property type="evidence" value="ECO:0007669"/>
    <property type="project" value="UniProtKB-KW"/>
</dbReference>
<dbReference type="GO" id="GO:0016705">
    <property type="term" value="F:oxidoreductase activity, acting on paired donors, with incorporation or reduction of molecular oxygen"/>
    <property type="evidence" value="ECO:0007669"/>
    <property type="project" value="InterPro"/>
</dbReference>
<evidence type="ECO:0000256" key="4">
    <source>
        <dbReference type="ARBA" id="ARBA00010617"/>
    </source>
</evidence>
<dbReference type="FunFam" id="1.10.630.10:FF:000042">
    <property type="entry name" value="Cytochrome P450"/>
    <property type="match status" value="1"/>
</dbReference>
<evidence type="ECO:0000256" key="7">
    <source>
        <dbReference type="ARBA" id="ARBA00022824"/>
    </source>
</evidence>
<dbReference type="PANTHER" id="PTHR24292:SF100">
    <property type="entry name" value="CYTOCHROME P450 6A16, ISOFORM B-RELATED"/>
    <property type="match status" value="1"/>
</dbReference>
<keyword evidence="15" id="KW-0812">Transmembrane</keyword>
<dbReference type="GO" id="GO:0020037">
    <property type="term" value="F:heme binding"/>
    <property type="evidence" value="ECO:0007669"/>
    <property type="project" value="InterPro"/>
</dbReference>
<evidence type="ECO:0000256" key="12">
    <source>
        <dbReference type="ARBA" id="ARBA00023136"/>
    </source>
</evidence>
<dbReference type="InterPro" id="IPR050476">
    <property type="entry name" value="Insect_CytP450_Detox"/>
</dbReference>
<dbReference type="PANTHER" id="PTHR24292">
    <property type="entry name" value="CYTOCHROME P450"/>
    <property type="match status" value="1"/>
</dbReference>
<dbReference type="Proteomes" id="UP000594454">
    <property type="component" value="Chromosome 2"/>
</dbReference>
<dbReference type="InterPro" id="IPR036396">
    <property type="entry name" value="Cyt_P450_sf"/>
</dbReference>
<comment type="similarity">
    <text evidence="4 14">Belongs to the cytochrome P450 family.</text>
</comment>
<dbReference type="PROSITE" id="PS00086">
    <property type="entry name" value="CYTOCHROME_P450"/>
    <property type="match status" value="1"/>
</dbReference>
<gene>
    <name evidence="16" type="ORF">HERILL_LOCUS3490</name>
</gene>
<evidence type="ECO:0000256" key="6">
    <source>
        <dbReference type="ARBA" id="ARBA00022723"/>
    </source>
</evidence>
<protein>
    <recommendedName>
        <fullName evidence="18">Cytochrome P450</fullName>
    </recommendedName>
</protein>
<dbReference type="AlphaFoldDB" id="A0A7R8YP43"/>
<evidence type="ECO:0000256" key="8">
    <source>
        <dbReference type="ARBA" id="ARBA00022848"/>
    </source>
</evidence>
<dbReference type="GO" id="GO:0005506">
    <property type="term" value="F:iron ion binding"/>
    <property type="evidence" value="ECO:0007669"/>
    <property type="project" value="InterPro"/>
</dbReference>
<name>A0A7R8YP43_HERIL</name>
<dbReference type="InParanoid" id="A0A7R8YP43"/>
<keyword evidence="8" id="KW-0492">Microsome</keyword>
<evidence type="ECO:0000256" key="14">
    <source>
        <dbReference type="RuleBase" id="RU000461"/>
    </source>
</evidence>
<evidence type="ECO:0000256" key="13">
    <source>
        <dbReference type="PIRSR" id="PIRSR602401-1"/>
    </source>
</evidence>
<dbReference type="EMBL" id="LR899010">
    <property type="protein sequence ID" value="CAD7080331.1"/>
    <property type="molecule type" value="Genomic_DNA"/>
</dbReference>
<dbReference type="SUPFAM" id="SSF48264">
    <property type="entry name" value="Cytochrome P450"/>
    <property type="match status" value="1"/>
</dbReference>
<keyword evidence="6 13" id="KW-0479">Metal-binding</keyword>
<dbReference type="Gene3D" id="1.10.630.10">
    <property type="entry name" value="Cytochrome P450"/>
    <property type="match status" value="1"/>
</dbReference>
<organism evidence="16 17">
    <name type="scientific">Hermetia illucens</name>
    <name type="common">Black soldier fly</name>
    <dbReference type="NCBI Taxonomy" id="343691"/>
    <lineage>
        <taxon>Eukaryota</taxon>
        <taxon>Metazoa</taxon>
        <taxon>Ecdysozoa</taxon>
        <taxon>Arthropoda</taxon>
        <taxon>Hexapoda</taxon>
        <taxon>Insecta</taxon>
        <taxon>Pterygota</taxon>
        <taxon>Neoptera</taxon>
        <taxon>Endopterygota</taxon>
        <taxon>Diptera</taxon>
        <taxon>Brachycera</taxon>
        <taxon>Stratiomyomorpha</taxon>
        <taxon>Stratiomyidae</taxon>
        <taxon>Hermetiinae</taxon>
        <taxon>Hermetia</taxon>
    </lineage>
</organism>
<evidence type="ECO:0000256" key="10">
    <source>
        <dbReference type="ARBA" id="ARBA00023004"/>
    </source>
</evidence>
<keyword evidence="10 13" id="KW-0408">Iron</keyword>
<evidence type="ECO:0000256" key="3">
    <source>
        <dbReference type="ARBA" id="ARBA00004406"/>
    </source>
</evidence>
<sequence length="497" mass="57687">MEWTWSITCLFVTILSILYGLLKYQYSHWKRRGVPYIEPKFPYGNLKGYGKTEHPVFVHDELYKKFKNEAPFMGAYFTLVPVALLTDLDLIHKVLIKDFNYFLNRGFYYNARDDPISAHMFALDGEEWREVRRKFTPSFTPAKMKYMFPTVIQVADKFMPLLENTLAKDNAIEIRGLLARFTTDVIGTVAFGIDCNSMENPDTKFRLIGKKVFDEPLHSKFIQVVLSLCPEVGRFFKIKLFSDTVSSFFSGVVNEIVHQRETTNYRRQDFMDLLIEMKNSPIDKKKINMNELTAQAFVFFLAGFETSSTTMSFVLYNLAKHPEVQERVRNEILEAINRHDNELTYEAIMEMTYLDQVINESLRMFPPLASLTRRAVDDYKVRGTKHTFEKGSSLLIPTYSIHHDPSIYPDPERFDPERFSPEEVKKRHPMSFLPFGDGPRNCIGLRFGVMVTLVGVSLILKQYRVNVCSKTANPLVFSLKSIILAPEDGMWLQFDKL</sequence>
<evidence type="ECO:0000256" key="15">
    <source>
        <dbReference type="SAM" id="Phobius"/>
    </source>
</evidence>
<keyword evidence="15" id="KW-1133">Transmembrane helix</keyword>
<dbReference type="CDD" id="cd11056">
    <property type="entry name" value="CYP6-like"/>
    <property type="match status" value="1"/>
</dbReference>
<dbReference type="OrthoDB" id="2789670at2759"/>
<evidence type="ECO:0008006" key="18">
    <source>
        <dbReference type="Google" id="ProtNLM"/>
    </source>
</evidence>
<evidence type="ECO:0000256" key="11">
    <source>
        <dbReference type="ARBA" id="ARBA00023033"/>
    </source>
</evidence>
<keyword evidence="11 14" id="KW-0503">Monooxygenase</keyword>
<dbReference type="InterPro" id="IPR001128">
    <property type="entry name" value="Cyt_P450"/>
</dbReference>
<keyword evidence="9 14" id="KW-0560">Oxidoreductase</keyword>
<dbReference type="InterPro" id="IPR017972">
    <property type="entry name" value="Cyt_P450_CS"/>
</dbReference>
<reference evidence="16 17" key="1">
    <citation type="submission" date="2020-11" db="EMBL/GenBank/DDBJ databases">
        <authorList>
            <person name="Wallbank WR R."/>
            <person name="Pardo Diaz C."/>
            <person name="Kozak K."/>
            <person name="Martin S."/>
            <person name="Jiggins C."/>
            <person name="Moest M."/>
            <person name="Warren A I."/>
            <person name="Generalovic N T."/>
            <person name="Byers J.R.P. K."/>
            <person name="Montejo-Kovacevich G."/>
            <person name="Yen C E."/>
        </authorList>
    </citation>
    <scope>NUCLEOTIDE SEQUENCE [LARGE SCALE GENOMIC DNA]</scope>
</reference>
<evidence type="ECO:0000256" key="9">
    <source>
        <dbReference type="ARBA" id="ARBA00023002"/>
    </source>
</evidence>
<keyword evidence="17" id="KW-1185">Reference proteome</keyword>
<evidence type="ECO:0000313" key="16">
    <source>
        <dbReference type="EMBL" id="CAD7080331.1"/>
    </source>
</evidence>
<feature type="binding site" description="axial binding residue" evidence="13">
    <location>
        <position position="442"/>
    </location>
    <ligand>
        <name>heme</name>
        <dbReference type="ChEBI" id="CHEBI:30413"/>
    </ligand>
    <ligandPart>
        <name>Fe</name>
        <dbReference type="ChEBI" id="CHEBI:18248"/>
    </ligandPart>
</feature>
<dbReference type="Pfam" id="PF00067">
    <property type="entry name" value="p450"/>
    <property type="match status" value="1"/>
</dbReference>
<evidence type="ECO:0000256" key="2">
    <source>
        <dbReference type="ARBA" id="ARBA00004174"/>
    </source>
</evidence>
<proteinExistence type="inferred from homology"/>
<dbReference type="PRINTS" id="PR00463">
    <property type="entry name" value="EP450I"/>
</dbReference>
<keyword evidence="5 13" id="KW-0349">Heme</keyword>
<dbReference type="GO" id="GO:0005789">
    <property type="term" value="C:endoplasmic reticulum membrane"/>
    <property type="evidence" value="ECO:0007669"/>
    <property type="project" value="UniProtKB-SubCell"/>
</dbReference>
<feature type="transmembrane region" description="Helical" evidence="15">
    <location>
        <begin position="5"/>
        <end position="22"/>
    </location>
</feature>
<evidence type="ECO:0000256" key="1">
    <source>
        <dbReference type="ARBA" id="ARBA00001971"/>
    </source>
</evidence>
<evidence type="ECO:0000313" key="17">
    <source>
        <dbReference type="Proteomes" id="UP000594454"/>
    </source>
</evidence>
<dbReference type="PRINTS" id="PR00385">
    <property type="entry name" value="P450"/>
</dbReference>
<keyword evidence="12 15" id="KW-0472">Membrane</keyword>
<evidence type="ECO:0000256" key="5">
    <source>
        <dbReference type="ARBA" id="ARBA00022617"/>
    </source>
</evidence>
<comment type="cofactor">
    <cofactor evidence="1 13">
        <name>heme</name>
        <dbReference type="ChEBI" id="CHEBI:30413"/>
    </cofactor>
</comment>